<feature type="compositionally biased region" description="Low complexity" evidence="2">
    <location>
        <begin position="1"/>
        <end position="29"/>
    </location>
</feature>
<protein>
    <submittedName>
        <fullName evidence="3">Vesicle transporter</fullName>
    </submittedName>
</protein>
<dbReference type="Proteomes" id="UP000008743">
    <property type="component" value="Unassembled WGS sequence"/>
</dbReference>
<dbReference type="FunCoup" id="A0A0D2VXD6">
    <property type="interactions" value="741"/>
</dbReference>
<dbReference type="InterPro" id="IPR001619">
    <property type="entry name" value="Sec1-like"/>
</dbReference>
<dbReference type="Gene3D" id="3.40.50.2060">
    <property type="match status" value="1"/>
</dbReference>
<dbReference type="InterPro" id="IPR043154">
    <property type="entry name" value="Sec-1-like_dom1"/>
</dbReference>
<dbReference type="InterPro" id="IPR043127">
    <property type="entry name" value="Sec-1-like_dom3a"/>
</dbReference>
<accession>A0A0D2VXD6</accession>
<dbReference type="GO" id="GO:0016192">
    <property type="term" value="P:vesicle-mediated transport"/>
    <property type="evidence" value="ECO:0007669"/>
    <property type="project" value="InterPro"/>
</dbReference>
<dbReference type="AlphaFoldDB" id="A0A0D2VXD6"/>
<dbReference type="PhylomeDB" id="A0A0D2VXD6"/>
<keyword evidence="4" id="KW-1185">Reference proteome</keyword>
<evidence type="ECO:0000256" key="2">
    <source>
        <dbReference type="SAM" id="MobiDB-lite"/>
    </source>
</evidence>
<dbReference type="EMBL" id="KE346371">
    <property type="protein sequence ID" value="KJE96312.1"/>
    <property type="molecule type" value="Genomic_DNA"/>
</dbReference>
<dbReference type="Gene3D" id="3.90.830.10">
    <property type="entry name" value="Syntaxin Binding Protein 1, Chain A, domain 2"/>
    <property type="match status" value="1"/>
</dbReference>
<feature type="region of interest" description="Disordered" evidence="2">
    <location>
        <begin position="1"/>
        <end position="33"/>
    </location>
</feature>
<sequence>MSGFNSPGLSHGSGSGSSNSITSTAATSAGAGGLRERQIDGLRAMLNATSSSSSVTQLGSSASAPDAAMWKVLVYDRAGQDIISPLMKISELRDLGVTLHLLLHSDREPIPDVAAVYFVMPTKENIERIAKDCRDGLYDTFYINFISSLSRNLLEELASLTVQNNSSNRISKLFDQHMSFISLEQEMFVLRPQDKERTSYYAINNPEAKDADIEGAVDDIVDNLFGVLVTMSTIPVIRCQRGHAAEMVGERLDTRLRDHLKSKRANLFAEGAAAGASALQRPVLILLDRNIDLATMVQHTWQYQPLVHDLLDFKLNRVTIGPSAASGQASRAKTYDLDQIDSFWTNNRANPFPTVAMEVENALNAYKAQADDISKLSSALGLGTDGASAEDSLAALQGALAHAGNQSLDASSTQRLTMAVSSLPEMLEKKRLIDLHTTVATALLENIKARQIDTFVDLEERILSKSSLERPLLDVLKDPAVGTAEDKLRLFLIFYLSSTDLRDAEIADYERALQEAGADLSAVASIKRLRAFNRMSTMQQSNSSAGGVLSRMTFKDFNKVLEHGSELFKQGVKNLLPTKQTLPVTRIVESIMEAKSGADEFRFFDPKASSAAMAGQLATAKSKATFQEAVVFVVGGGSFVELQNLQEYAKKQVPMPRRITYGATELLNAKQFLAQLDALGKKG</sequence>
<dbReference type="OMA" id="VNDLRAW"/>
<proteinExistence type="inferred from homology"/>
<evidence type="ECO:0000313" key="3">
    <source>
        <dbReference type="EMBL" id="KJE96312.1"/>
    </source>
</evidence>
<dbReference type="PANTHER" id="PTHR11679">
    <property type="entry name" value="VESICLE PROTEIN SORTING-ASSOCIATED"/>
    <property type="match status" value="1"/>
</dbReference>
<reference evidence="4" key="1">
    <citation type="submission" date="2011-02" db="EMBL/GenBank/DDBJ databases">
        <title>The Genome Sequence of Capsaspora owczarzaki ATCC 30864.</title>
        <authorList>
            <person name="Russ C."/>
            <person name="Cuomo C."/>
            <person name="Burger G."/>
            <person name="Gray M.W."/>
            <person name="Holland P.W.H."/>
            <person name="King N."/>
            <person name="Lang F.B.F."/>
            <person name="Roger A.J."/>
            <person name="Ruiz-Trillo I."/>
            <person name="Young S.K."/>
            <person name="Zeng Q."/>
            <person name="Gargeya S."/>
            <person name="Alvarado L."/>
            <person name="Berlin A."/>
            <person name="Chapman S.B."/>
            <person name="Chen Z."/>
            <person name="Freedman E."/>
            <person name="Gellesch M."/>
            <person name="Goldberg J."/>
            <person name="Griggs A."/>
            <person name="Gujja S."/>
            <person name="Heilman E."/>
            <person name="Heiman D."/>
            <person name="Howarth C."/>
            <person name="Mehta T."/>
            <person name="Neiman D."/>
            <person name="Pearson M."/>
            <person name="Roberts A."/>
            <person name="Saif S."/>
            <person name="Shea T."/>
            <person name="Shenoy N."/>
            <person name="Sisk P."/>
            <person name="Stolte C."/>
            <person name="Sykes S."/>
            <person name="White J."/>
            <person name="Yandava C."/>
            <person name="Haas B."/>
            <person name="Nusbaum C."/>
            <person name="Birren B."/>
        </authorList>
    </citation>
    <scope>NUCLEOTIDE SEQUENCE</scope>
    <source>
        <strain evidence="4">ATCC 30864</strain>
    </source>
</reference>
<evidence type="ECO:0000313" key="4">
    <source>
        <dbReference type="Proteomes" id="UP000008743"/>
    </source>
</evidence>
<gene>
    <name evidence="3" type="ORF">CAOG_006654</name>
</gene>
<dbReference type="InterPro" id="IPR027482">
    <property type="entry name" value="Sec1-like_dom2"/>
</dbReference>
<dbReference type="RefSeq" id="XP_004344275.1">
    <property type="nucleotide sequence ID" value="XM_004344225.2"/>
</dbReference>
<dbReference type="Pfam" id="PF00995">
    <property type="entry name" value="Sec1"/>
    <property type="match status" value="1"/>
</dbReference>
<dbReference type="OrthoDB" id="10251230at2759"/>
<name>A0A0D2VXD6_CAPO3</name>
<dbReference type="InParanoid" id="A0A0D2VXD6"/>
<dbReference type="SUPFAM" id="SSF56815">
    <property type="entry name" value="Sec1/munc18-like (SM) proteins"/>
    <property type="match status" value="1"/>
</dbReference>
<dbReference type="InterPro" id="IPR036045">
    <property type="entry name" value="Sec1-like_sf"/>
</dbReference>
<dbReference type="PIRSF" id="PIRSF005715">
    <property type="entry name" value="VPS45_Sec1"/>
    <property type="match status" value="1"/>
</dbReference>
<dbReference type="eggNOG" id="KOG1301">
    <property type="taxonomic scope" value="Eukaryota"/>
</dbReference>
<evidence type="ECO:0000256" key="1">
    <source>
        <dbReference type="ARBA" id="ARBA00009884"/>
    </source>
</evidence>
<dbReference type="Gene3D" id="3.40.50.1910">
    <property type="match status" value="1"/>
</dbReference>
<dbReference type="STRING" id="595528.A0A0D2VXD6"/>
<comment type="similarity">
    <text evidence="1">Belongs to the STXBP/unc-18/SEC1 family.</text>
</comment>
<organism evidence="3 4">
    <name type="scientific">Capsaspora owczarzaki (strain ATCC 30864)</name>
    <dbReference type="NCBI Taxonomy" id="595528"/>
    <lineage>
        <taxon>Eukaryota</taxon>
        <taxon>Filasterea</taxon>
        <taxon>Capsaspora</taxon>
    </lineage>
</organism>
<dbReference type="Gene3D" id="1.25.40.60">
    <property type="match status" value="1"/>
</dbReference>